<dbReference type="GeneID" id="117642712"/>
<evidence type="ECO:0000313" key="3">
    <source>
        <dbReference type="RefSeq" id="XP_034237060.1"/>
    </source>
</evidence>
<feature type="signal peptide" evidence="1">
    <location>
        <begin position="1"/>
        <end position="20"/>
    </location>
</feature>
<accession>A0A6P8YJ37</accession>
<dbReference type="RefSeq" id="XP_034237060.1">
    <property type="nucleotide sequence ID" value="XM_034381169.1"/>
</dbReference>
<dbReference type="InParanoid" id="A0A6P8YJ37"/>
<dbReference type="OrthoDB" id="7771330at2759"/>
<reference evidence="3" key="1">
    <citation type="submission" date="2025-08" db="UniProtKB">
        <authorList>
            <consortium name="RefSeq"/>
        </authorList>
    </citation>
    <scope>IDENTIFICATION</scope>
    <source>
        <tissue evidence="3">Total insect</tissue>
    </source>
</reference>
<dbReference type="AlphaFoldDB" id="A0A6P8YJ37"/>
<evidence type="ECO:0000256" key="1">
    <source>
        <dbReference type="SAM" id="SignalP"/>
    </source>
</evidence>
<feature type="chain" id="PRO_5028424587" evidence="1">
    <location>
        <begin position="21"/>
        <end position="291"/>
    </location>
</feature>
<protein>
    <submittedName>
        <fullName evidence="3">Uncharacterized protein LOC117642712</fullName>
    </submittedName>
</protein>
<name>A0A6P8YJ37_THRPL</name>
<sequence>MARLLCAAFALALLAVGIAASPFSVGTDPNRFIVTFGLVPDPFHYYNYFTMPRTVKEAMQDHFSSVRTSNDSTSIWCRKNDYRVCVIFDALGTVAGIQVSVAVKEIEAIPHAKNNLPEWTRQTFLGEDVFSATTYFVSKGLLENGGRTISEKDHTAPNGIYILQTDSEGKETSRLHVPIEESGATGAGFTTQNCFYGMGKHYFQELSEKTVCESHRPYFMLYNPKSKNLQGFGLGMYGKPSQGRGWFEAPSASVAKSIAPNSPECMTKWIDNYGLFTFHIYFVARPWFIFC</sequence>
<dbReference type="Proteomes" id="UP000515158">
    <property type="component" value="Unplaced"/>
</dbReference>
<proteinExistence type="predicted"/>
<keyword evidence="2" id="KW-1185">Reference proteome</keyword>
<gene>
    <name evidence="3" type="primary">LOC117642712</name>
</gene>
<evidence type="ECO:0000313" key="2">
    <source>
        <dbReference type="Proteomes" id="UP000515158"/>
    </source>
</evidence>
<organism evidence="3">
    <name type="scientific">Thrips palmi</name>
    <name type="common">Melon thrips</name>
    <dbReference type="NCBI Taxonomy" id="161013"/>
    <lineage>
        <taxon>Eukaryota</taxon>
        <taxon>Metazoa</taxon>
        <taxon>Ecdysozoa</taxon>
        <taxon>Arthropoda</taxon>
        <taxon>Hexapoda</taxon>
        <taxon>Insecta</taxon>
        <taxon>Pterygota</taxon>
        <taxon>Neoptera</taxon>
        <taxon>Paraneoptera</taxon>
        <taxon>Thysanoptera</taxon>
        <taxon>Terebrantia</taxon>
        <taxon>Thripoidea</taxon>
        <taxon>Thripidae</taxon>
        <taxon>Thrips</taxon>
    </lineage>
</organism>
<keyword evidence="1" id="KW-0732">Signal</keyword>
<dbReference type="KEGG" id="tpal:117642712"/>